<keyword evidence="2" id="KW-1185">Reference proteome</keyword>
<sequence length="113" mass="12401">MALDEDLNDRLRSHLGNRSGLTEKRMMGGMCFLLNGHLIGGADRTKEGERRFIFRVGKDNHETATGLPGAVAMVQGGRVMRGLFFVSDDDASDEVLDTWLDLAVSHALTLTPK</sequence>
<accession>A0ABT0GTJ1</accession>
<evidence type="ECO:0000313" key="1">
    <source>
        <dbReference type="EMBL" id="MCK7612555.1"/>
    </source>
</evidence>
<dbReference type="Proteomes" id="UP001431221">
    <property type="component" value="Unassembled WGS sequence"/>
</dbReference>
<proteinExistence type="predicted"/>
<dbReference type="RefSeq" id="WP_248153582.1">
    <property type="nucleotide sequence ID" value="NZ_JALNMJ010000006.1"/>
</dbReference>
<gene>
    <name evidence="1" type="ORF">M0H32_10315</name>
</gene>
<comment type="caution">
    <text evidence="1">The sequence shown here is derived from an EMBL/GenBank/DDBJ whole genome shotgun (WGS) entry which is preliminary data.</text>
</comment>
<organism evidence="1 2">
    <name type="scientific">Roseibium sediminicola</name>
    <dbReference type="NCBI Taxonomy" id="2933272"/>
    <lineage>
        <taxon>Bacteria</taxon>
        <taxon>Pseudomonadati</taxon>
        <taxon>Pseudomonadota</taxon>
        <taxon>Alphaproteobacteria</taxon>
        <taxon>Hyphomicrobiales</taxon>
        <taxon>Stappiaceae</taxon>
        <taxon>Roseibium</taxon>
    </lineage>
</organism>
<name>A0ABT0GTJ1_9HYPH</name>
<dbReference type="EMBL" id="JALNMJ010000006">
    <property type="protein sequence ID" value="MCK7612555.1"/>
    <property type="molecule type" value="Genomic_DNA"/>
</dbReference>
<evidence type="ECO:0000313" key="2">
    <source>
        <dbReference type="Proteomes" id="UP001431221"/>
    </source>
</evidence>
<reference evidence="1" key="1">
    <citation type="submission" date="2022-04" db="EMBL/GenBank/DDBJ databases">
        <title>Roseibium sp. CAU 1639 isolated from mud.</title>
        <authorList>
            <person name="Kim W."/>
        </authorList>
    </citation>
    <scope>NUCLEOTIDE SEQUENCE</scope>
    <source>
        <strain evidence="1">CAU 1639</strain>
    </source>
</reference>
<protein>
    <submittedName>
        <fullName evidence="1">TfoX/Sxy family protein</fullName>
    </submittedName>
</protein>
<dbReference type="SUPFAM" id="SSF159894">
    <property type="entry name" value="YgaC/TfoX-N like"/>
    <property type="match status" value="1"/>
</dbReference>